<dbReference type="InterPro" id="IPR018214">
    <property type="entry name" value="GluRdtase_CS"/>
</dbReference>
<evidence type="ECO:0000256" key="10">
    <source>
        <dbReference type="SAM" id="MobiDB-lite"/>
    </source>
</evidence>
<keyword evidence="5 8" id="KW-0560">Oxidoreductase</keyword>
<feature type="binding site" evidence="8">
    <location>
        <position position="106"/>
    </location>
    <ligand>
        <name>substrate</name>
    </ligand>
</feature>
<dbReference type="Gene3D" id="3.30.460.30">
    <property type="entry name" value="Glutamyl-tRNA reductase, N-terminal domain"/>
    <property type="match status" value="1"/>
</dbReference>
<dbReference type="EMBL" id="JAGINX010000001">
    <property type="protein sequence ID" value="MBP2318706.1"/>
    <property type="molecule type" value="Genomic_DNA"/>
</dbReference>
<dbReference type="SUPFAM" id="SSF51735">
    <property type="entry name" value="NAD(P)-binding Rossmann-fold domains"/>
    <property type="match status" value="1"/>
</dbReference>
<dbReference type="Gene3D" id="3.40.50.720">
    <property type="entry name" value="NAD(P)-binding Rossmann-like Domain"/>
    <property type="match status" value="1"/>
</dbReference>
<evidence type="ECO:0000259" key="12">
    <source>
        <dbReference type="Pfam" id="PF01488"/>
    </source>
</evidence>
<dbReference type="RefSeq" id="WP_210049123.1">
    <property type="nucleotide sequence ID" value="NZ_JAGINX010000001.1"/>
</dbReference>
<dbReference type="InterPro" id="IPR036291">
    <property type="entry name" value="NAD(P)-bd_dom_sf"/>
</dbReference>
<evidence type="ECO:0000313" key="14">
    <source>
        <dbReference type="EMBL" id="MBP2318706.1"/>
    </source>
</evidence>
<dbReference type="HAMAP" id="MF_00087">
    <property type="entry name" value="Glu_tRNA_reductase"/>
    <property type="match status" value="1"/>
</dbReference>
<dbReference type="NCBIfam" id="TIGR01035">
    <property type="entry name" value="hemA"/>
    <property type="match status" value="1"/>
</dbReference>
<comment type="similarity">
    <text evidence="2 8 9">Belongs to the glutamyl-tRNA reductase family.</text>
</comment>
<dbReference type="SUPFAM" id="SSF69075">
    <property type="entry name" value="Glutamyl tRNA-reductase dimerization domain"/>
    <property type="match status" value="1"/>
</dbReference>
<evidence type="ECO:0000256" key="2">
    <source>
        <dbReference type="ARBA" id="ARBA00005916"/>
    </source>
</evidence>
<dbReference type="InterPro" id="IPR000343">
    <property type="entry name" value="4pyrrol_synth_GluRdtase"/>
</dbReference>
<dbReference type="Pfam" id="PF01488">
    <property type="entry name" value="Shikimate_DH"/>
    <property type="match status" value="1"/>
</dbReference>
<dbReference type="InterPro" id="IPR015896">
    <property type="entry name" value="4pyrrol_synth_GluRdtase_dimer"/>
</dbReference>
<dbReference type="PANTHER" id="PTHR43013:SF1">
    <property type="entry name" value="GLUTAMYL-TRNA REDUCTASE"/>
    <property type="match status" value="1"/>
</dbReference>
<comment type="subunit">
    <text evidence="8">Homodimer.</text>
</comment>
<dbReference type="InterPro" id="IPR036453">
    <property type="entry name" value="GluRdtase_dimer_dom_sf"/>
</dbReference>
<dbReference type="Proteomes" id="UP001519331">
    <property type="component" value="Unassembled WGS sequence"/>
</dbReference>
<comment type="catalytic activity">
    <reaction evidence="7 8 9">
        <text>(S)-4-amino-5-oxopentanoate + tRNA(Glu) + NADP(+) = L-glutamyl-tRNA(Glu) + NADPH + H(+)</text>
        <dbReference type="Rhea" id="RHEA:12344"/>
        <dbReference type="Rhea" id="RHEA-COMP:9663"/>
        <dbReference type="Rhea" id="RHEA-COMP:9680"/>
        <dbReference type="ChEBI" id="CHEBI:15378"/>
        <dbReference type="ChEBI" id="CHEBI:57501"/>
        <dbReference type="ChEBI" id="CHEBI:57783"/>
        <dbReference type="ChEBI" id="CHEBI:58349"/>
        <dbReference type="ChEBI" id="CHEBI:78442"/>
        <dbReference type="ChEBI" id="CHEBI:78520"/>
        <dbReference type="EC" id="1.2.1.70"/>
    </reaction>
</comment>
<dbReference type="SUPFAM" id="SSF69742">
    <property type="entry name" value="Glutamyl tRNA-reductase catalytic, N-terminal domain"/>
    <property type="match status" value="1"/>
</dbReference>
<feature type="domain" description="Tetrapyrrole biosynthesis glutamyl-tRNA reductase dimerisation" evidence="11">
    <location>
        <begin position="331"/>
        <end position="428"/>
    </location>
</feature>
<comment type="caution">
    <text evidence="14">The sequence shown here is derived from an EMBL/GenBank/DDBJ whole genome shotgun (WGS) entry which is preliminary data.</text>
</comment>
<feature type="binding site" evidence="8">
    <location>
        <begin position="41"/>
        <end position="44"/>
    </location>
    <ligand>
        <name>substrate</name>
    </ligand>
</feature>
<dbReference type="GO" id="GO:0008883">
    <property type="term" value="F:glutamyl-tRNA reductase activity"/>
    <property type="evidence" value="ECO:0007669"/>
    <property type="project" value="UniProtKB-EC"/>
</dbReference>
<name>A0ABS4T2N0_9MICC</name>
<feature type="domain" description="Glutamyl-tRNA reductase N-terminal" evidence="13">
    <location>
        <begin position="36"/>
        <end position="153"/>
    </location>
</feature>
<evidence type="ECO:0000256" key="4">
    <source>
        <dbReference type="ARBA" id="ARBA00022857"/>
    </source>
</evidence>
<keyword evidence="4 8" id="KW-0521">NADP</keyword>
<organism evidence="14 15">
    <name type="scientific">Nesterenkonia lacusekhoensis</name>
    <dbReference type="NCBI Taxonomy" id="150832"/>
    <lineage>
        <taxon>Bacteria</taxon>
        <taxon>Bacillati</taxon>
        <taxon>Actinomycetota</taxon>
        <taxon>Actinomycetes</taxon>
        <taxon>Micrococcales</taxon>
        <taxon>Micrococcaceae</taxon>
        <taxon>Nesterenkonia</taxon>
    </lineage>
</organism>
<evidence type="ECO:0000256" key="6">
    <source>
        <dbReference type="ARBA" id="ARBA00023244"/>
    </source>
</evidence>
<evidence type="ECO:0000256" key="5">
    <source>
        <dbReference type="ARBA" id="ARBA00023002"/>
    </source>
</evidence>
<comment type="pathway">
    <text evidence="1 8 9">Porphyrin-containing compound metabolism; protoporphyrin-IX biosynthesis; 5-aminolevulinate from L-glutamyl-tRNA(Glu): step 1/2.</text>
</comment>
<keyword evidence="15" id="KW-1185">Reference proteome</keyword>
<evidence type="ECO:0000313" key="15">
    <source>
        <dbReference type="Proteomes" id="UP001519331"/>
    </source>
</evidence>
<feature type="binding site" evidence="8">
    <location>
        <begin position="190"/>
        <end position="195"/>
    </location>
    <ligand>
        <name>NADP(+)</name>
        <dbReference type="ChEBI" id="CHEBI:58349"/>
    </ligand>
</feature>
<dbReference type="PANTHER" id="PTHR43013">
    <property type="entry name" value="GLUTAMYL-TRNA REDUCTASE"/>
    <property type="match status" value="1"/>
</dbReference>
<feature type="active site" description="Nucleophile" evidence="8">
    <location>
        <position position="42"/>
    </location>
</feature>
<reference evidence="14 15" key="1">
    <citation type="submission" date="2021-03" db="EMBL/GenBank/DDBJ databases">
        <title>Sequencing the genomes of 1000 actinobacteria strains.</title>
        <authorList>
            <person name="Klenk H.-P."/>
        </authorList>
    </citation>
    <scope>NUCLEOTIDE SEQUENCE [LARGE SCALE GENOMIC DNA]</scope>
    <source>
        <strain evidence="14 15">DSM 12544</strain>
    </source>
</reference>
<accession>A0ABS4T2N0</accession>
<dbReference type="InterPro" id="IPR006151">
    <property type="entry name" value="Shikm_DH/Glu-tRNA_Rdtase"/>
</dbReference>
<evidence type="ECO:0000256" key="1">
    <source>
        <dbReference type="ARBA" id="ARBA00005059"/>
    </source>
</evidence>
<comment type="miscellaneous">
    <text evidence="8">During catalysis, the active site Cys acts as a nucleophile attacking the alpha-carbonyl group of tRNA-bound glutamate with the formation of a thioester intermediate between enzyme and glutamate, and the concomitant release of tRNA(Glu). The thioester intermediate is finally reduced by direct hydride transfer from NADPH, to form the product GSA.</text>
</comment>
<comment type="function">
    <text evidence="8">Catalyzes the NADPH-dependent reduction of glutamyl-tRNA(Glu) to glutamate 1-semialdehyde (GSA).</text>
</comment>
<dbReference type="Pfam" id="PF05201">
    <property type="entry name" value="GlutR_N"/>
    <property type="match status" value="1"/>
</dbReference>
<dbReference type="InterPro" id="IPR015895">
    <property type="entry name" value="4pyrrol_synth_GluRdtase_N"/>
</dbReference>
<dbReference type="Pfam" id="PF00745">
    <property type="entry name" value="GlutR_dimer"/>
    <property type="match status" value="1"/>
</dbReference>
<gene>
    <name evidence="8" type="primary">hemA</name>
    <name evidence="14" type="ORF">JOF45_001725</name>
</gene>
<evidence type="ECO:0000259" key="13">
    <source>
        <dbReference type="Pfam" id="PF05201"/>
    </source>
</evidence>
<sequence length="516" mass="54836">MTLFSLVATHSDLDLETVGTLSSGAAVVAGSVDVPAVTLATCNRLEIYAEAPSDRPDDVDSAREQLIDAVAESSGLTRETIASSFRTLVEDDAVSHLFEVGAGLDSAVIGEREIAGQVRKSLAEAQSAGTVSGNLTKLFETATRTAKDVGTRTALGSRGRSIVSVALDIAGDMRGDAAEFYQGASVVLIGTGAYAGTSLAQLVERGVGEVAVFSGSGRAEEFVAQRAEALQAQDRIRPLAMEDLGQAFRSADVVIGCSGGNRQITAGEIRTLAGLGQPAEQGGRTAPLTVVDLALSHDFTPEVADLDGVELITLESVKMAAPAETEGSVDEARAVVADSVQQYLTQRRERSADDAIVALRQHTQQVLDEEMAKVRKHHGCTGASEEVEFAVRKIVRKLLHTPTVRARELAAEGRTEDYVKALEDVFGLEIAPRDQAAAEDSERRAPAKRRRAEDFSPAELAQMAAYLRQVPSGGFCRHHRPGDFHVERLDAVRHIQPAEVPQANGQPVTRLDRGAA</sequence>
<feature type="site" description="Important for activity" evidence="8">
    <location>
        <position position="96"/>
    </location>
</feature>
<evidence type="ECO:0000256" key="9">
    <source>
        <dbReference type="RuleBase" id="RU000584"/>
    </source>
</evidence>
<protein>
    <recommendedName>
        <fullName evidence="3 8">Glutamyl-tRNA reductase</fullName>
        <shortName evidence="8">GluTR</shortName>
        <ecNumber evidence="3 8">1.2.1.70</ecNumber>
    </recommendedName>
</protein>
<evidence type="ECO:0000256" key="7">
    <source>
        <dbReference type="ARBA" id="ARBA00047464"/>
    </source>
</evidence>
<feature type="region of interest" description="Disordered" evidence="10">
    <location>
        <begin position="433"/>
        <end position="454"/>
    </location>
</feature>
<feature type="domain" description="Quinate/shikimate 5-dehydrogenase/glutamyl-tRNA reductase" evidence="12">
    <location>
        <begin position="181"/>
        <end position="318"/>
    </location>
</feature>
<dbReference type="PROSITE" id="PS00747">
    <property type="entry name" value="GLUTR"/>
    <property type="match status" value="1"/>
</dbReference>
<feature type="region of interest" description="Disordered" evidence="10">
    <location>
        <begin position="497"/>
        <end position="516"/>
    </location>
</feature>
<proteinExistence type="inferred from homology"/>
<dbReference type="EC" id="1.2.1.70" evidence="3 8"/>
<evidence type="ECO:0000256" key="3">
    <source>
        <dbReference type="ARBA" id="ARBA00012970"/>
    </source>
</evidence>
<comment type="domain">
    <text evidence="8">Possesses an unusual extended V-shaped dimeric structure with each monomer consisting of three distinct domains arranged along a curved 'spinal' alpha-helix. The N-terminal catalytic domain specifically recognizes the glutamate moiety of the substrate. The second domain is the NADPH-binding domain, and the third C-terminal domain is responsible for dimerization.</text>
</comment>
<dbReference type="NCBIfam" id="NF000750">
    <property type="entry name" value="PRK00045.3-4"/>
    <property type="match status" value="1"/>
</dbReference>
<feature type="binding site" evidence="8">
    <location>
        <begin position="111"/>
        <end position="113"/>
    </location>
    <ligand>
        <name>substrate</name>
    </ligand>
</feature>
<evidence type="ECO:0000256" key="8">
    <source>
        <dbReference type="HAMAP-Rule" id="MF_00087"/>
    </source>
</evidence>
<dbReference type="InterPro" id="IPR036343">
    <property type="entry name" value="GluRdtase_N_sf"/>
</dbReference>
<feature type="binding site" evidence="8">
    <location>
        <position position="117"/>
    </location>
    <ligand>
        <name>substrate</name>
    </ligand>
</feature>
<evidence type="ECO:0000259" key="11">
    <source>
        <dbReference type="Pfam" id="PF00745"/>
    </source>
</evidence>
<keyword evidence="6 8" id="KW-0627">Porphyrin biosynthesis</keyword>